<protein>
    <submittedName>
        <fullName evidence="1">Uncharacterized protein</fullName>
    </submittedName>
</protein>
<dbReference type="Proteomes" id="UP001595923">
    <property type="component" value="Unassembled WGS sequence"/>
</dbReference>
<dbReference type="EMBL" id="JBHSFQ010000012">
    <property type="protein sequence ID" value="MFC4562978.1"/>
    <property type="molecule type" value="Genomic_DNA"/>
</dbReference>
<organism evidence="1 2">
    <name type="scientific">Nocardiopsis mangrovi</name>
    <dbReference type="NCBI Taxonomy" id="1179818"/>
    <lineage>
        <taxon>Bacteria</taxon>
        <taxon>Bacillati</taxon>
        <taxon>Actinomycetota</taxon>
        <taxon>Actinomycetes</taxon>
        <taxon>Streptosporangiales</taxon>
        <taxon>Nocardiopsidaceae</taxon>
        <taxon>Nocardiopsis</taxon>
    </lineage>
</organism>
<sequence length="153" mass="15880">MTAAEPDLFELSLGVFATPDAAAGLAEEARALVAGHAPALAGWSVRVDDGDTPVGPGDPMTVAELYAELAEQWSVENPGREPGGRAVRELRVGVLADPALRRGLQDRLAALACPDPGHAGPCPVPWSSGFSGPGGDSRADLERLYGHLRHGVR</sequence>
<dbReference type="RefSeq" id="WP_378574638.1">
    <property type="nucleotide sequence ID" value="NZ_JBHSFQ010000012.1"/>
</dbReference>
<proteinExistence type="predicted"/>
<name>A0ABV9E088_9ACTN</name>
<evidence type="ECO:0000313" key="2">
    <source>
        <dbReference type="Proteomes" id="UP001595923"/>
    </source>
</evidence>
<gene>
    <name evidence="1" type="ORF">ACFO4E_14030</name>
</gene>
<reference evidence="2" key="1">
    <citation type="journal article" date="2019" name="Int. J. Syst. Evol. Microbiol.">
        <title>The Global Catalogue of Microorganisms (GCM) 10K type strain sequencing project: providing services to taxonomists for standard genome sequencing and annotation.</title>
        <authorList>
            <consortium name="The Broad Institute Genomics Platform"/>
            <consortium name="The Broad Institute Genome Sequencing Center for Infectious Disease"/>
            <person name="Wu L."/>
            <person name="Ma J."/>
        </authorList>
    </citation>
    <scope>NUCLEOTIDE SEQUENCE [LARGE SCALE GENOMIC DNA]</scope>
    <source>
        <strain evidence="2">XZYJ18</strain>
    </source>
</reference>
<keyword evidence="2" id="KW-1185">Reference proteome</keyword>
<comment type="caution">
    <text evidence="1">The sequence shown here is derived from an EMBL/GenBank/DDBJ whole genome shotgun (WGS) entry which is preliminary data.</text>
</comment>
<accession>A0ABV9E088</accession>
<evidence type="ECO:0000313" key="1">
    <source>
        <dbReference type="EMBL" id="MFC4562978.1"/>
    </source>
</evidence>